<dbReference type="GO" id="GO:0006282">
    <property type="term" value="P:regulation of DNA repair"/>
    <property type="evidence" value="ECO:0007669"/>
    <property type="project" value="UniProtKB-UniRule"/>
</dbReference>
<keyword evidence="10" id="KW-1185">Reference proteome</keyword>
<name>A0A4Z0GL20_9BACL</name>
<dbReference type="GO" id="GO:0005737">
    <property type="term" value="C:cytoplasm"/>
    <property type="evidence" value="ECO:0007669"/>
    <property type="project" value="UniProtKB-SubCell"/>
</dbReference>
<evidence type="ECO:0000256" key="3">
    <source>
        <dbReference type="ARBA" id="ARBA00018111"/>
    </source>
</evidence>
<evidence type="ECO:0000256" key="4">
    <source>
        <dbReference type="ARBA" id="ARBA00022490"/>
    </source>
</evidence>
<evidence type="ECO:0000313" key="9">
    <source>
        <dbReference type="EMBL" id="TGA96463.1"/>
    </source>
</evidence>
<feature type="domain" description="RecX second three-helical" evidence="6">
    <location>
        <begin position="112"/>
        <end position="151"/>
    </location>
</feature>
<comment type="caution">
    <text evidence="9">The sequence shown here is derived from an EMBL/GenBank/DDBJ whole genome shotgun (WGS) entry which is preliminary data.</text>
</comment>
<accession>A0A4Z0GL20</accession>
<dbReference type="Pfam" id="PF02631">
    <property type="entry name" value="RecX_HTH2"/>
    <property type="match status" value="1"/>
</dbReference>
<feature type="domain" description="RecX first three-helical" evidence="8">
    <location>
        <begin position="66"/>
        <end position="105"/>
    </location>
</feature>
<feature type="domain" description="RecX third three-helical" evidence="7">
    <location>
        <begin position="220"/>
        <end position="262"/>
    </location>
</feature>
<evidence type="ECO:0000256" key="1">
    <source>
        <dbReference type="ARBA" id="ARBA00004496"/>
    </source>
</evidence>
<dbReference type="PANTHER" id="PTHR33602:SF1">
    <property type="entry name" value="REGULATORY PROTEIN RECX FAMILY PROTEIN"/>
    <property type="match status" value="1"/>
</dbReference>
<keyword evidence="4 5" id="KW-0963">Cytoplasm</keyword>
<dbReference type="Pfam" id="PF21981">
    <property type="entry name" value="RecX_HTH3"/>
    <property type="match status" value="1"/>
</dbReference>
<dbReference type="HAMAP" id="MF_01114">
    <property type="entry name" value="RecX"/>
    <property type="match status" value="1"/>
</dbReference>
<evidence type="ECO:0000259" key="7">
    <source>
        <dbReference type="Pfam" id="PF21981"/>
    </source>
</evidence>
<dbReference type="Pfam" id="PF21982">
    <property type="entry name" value="RecX_HTH1"/>
    <property type="match status" value="1"/>
</dbReference>
<evidence type="ECO:0000259" key="6">
    <source>
        <dbReference type="Pfam" id="PF02631"/>
    </source>
</evidence>
<dbReference type="Proteomes" id="UP000298347">
    <property type="component" value="Unassembled WGS sequence"/>
</dbReference>
<evidence type="ECO:0000256" key="5">
    <source>
        <dbReference type="HAMAP-Rule" id="MF_01114"/>
    </source>
</evidence>
<dbReference type="InterPro" id="IPR003783">
    <property type="entry name" value="Regulatory_RecX"/>
</dbReference>
<comment type="similarity">
    <text evidence="2 5">Belongs to the RecX family.</text>
</comment>
<comment type="subcellular location">
    <subcellularLocation>
        <location evidence="1 5">Cytoplasm</location>
    </subcellularLocation>
</comment>
<proteinExistence type="inferred from homology"/>
<gene>
    <name evidence="5" type="primary">recX</name>
    <name evidence="9" type="ORF">E4665_15435</name>
</gene>
<dbReference type="EMBL" id="SRJD01000024">
    <property type="protein sequence ID" value="TGA96463.1"/>
    <property type="molecule type" value="Genomic_DNA"/>
</dbReference>
<reference evidence="9 10" key="1">
    <citation type="journal article" date="2015" name="Int. J. Syst. Evol. Microbiol.">
        <title>Sporolactobacillus shoreae sp. nov. and Sporolactobacillus spathodeae sp. nov., two spore-forming lactic acid bacteria isolated from tree barks in Thailand.</title>
        <authorList>
            <person name="Thamacharoensuk T."/>
            <person name="Kitahara M."/>
            <person name="Ohkuma M."/>
            <person name="Thongchul N."/>
            <person name="Tanasupawat S."/>
        </authorList>
    </citation>
    <scope>NUCLEOTIDE SEQUENCE [LARGE SCALE GENOMIC DNA]</scope>
    <source>
        <strain evidence="9 10">BK92</strain>
    </source>
</reference>
<dbReference type="InterPro" id="IPR036388">
    <property type="entry name" value="WH-like_DNA-bd_sf"/>
</dbReference>
<dbReference type="InterPro" id="IPR053924">
    <property type="entry name" value="RecX_HTH_2nd"/>
</dbReference>
<dbReference type="InterPro" id="IPR053925">
    <property type="entry name" value="RecX_HTH_3rd"/>
</dbReference>
<evidence type="ECO:0000259" key="8">
    <source>
        <dbReference type="Pfam" id="PF21982"/>
    </source>
</evidence>
<dbReference type="OrthoDB" id="5421057at2"/>
<evidence type="ECO:0000256" key="2">
    <source>
        <dbReference type="ARBA" id="ARBA00009695"/>
    </source>
</evidence>
<protein>
    <recommendedName>
        <fullName evidence="3 5">Regulatory protein RecX</fullName>
    </recommendedName>
</protein>
<organism evidence="9 10">
    <name type="scientific">Sporolactobacillus shoreae</name>
    <dbReference type="NCBI Taxonomy" id="1465501"/>
    <lineage>
        <taxon>Bacteria</taxon>
        <taxon>Bacillati</taxon>
        <taxon>Bacillota</taxon>
        <taxon>Bacilli</taxon>
        <taxon>Bacillales</taxon>
        <taxon>Sporolactobacillaceae</taxon>
        <taxon>Sporolactobacillus</taxon>
    </lineage>
</organism>
<sequence>MPVIIQIRTDEKEKGFYNIEVARDDGQTMTLNVHEDVLVQDELRKGLPLSESRLDGLRREAEGIRAYHAGLRYLSYRMRSNQEMRQYLEKKEFSVGQIADALQRLKDEKLLDDQAFAESFIRTRIQLSTKGPQMIYRELLQAGVDQEIAAESDTMFPEEEQMDHARKYLTKQLASVKNKKSSMEAKQVLSRLLMQRGYSRKISDQVIGELKEFLEDNEKSALAYQGDKAMQKFKKLTGAEFTQKVRAYLYRKGFPSEEIVAFIEERTGGNL</sequence>
<comment type="function">
    <text evidence="5">Modulates RecA activity.</text>
</comment>
<dbReference type="PANTHER" id="PTHR33602">
    <property type="entry name" value="REGULATORY PROTEIN RECX FAMILY PROTEIN"/>
    <property type="match status" value="1"/>
</dbReference>
<dbReference type="Gene3D" id="1.10.10.10">
    <property type="entry name" value="Winged helix-like DNA-binding domain superfamily/Winged helix DNA-binding domain"/>
    <property type="match status" value="4"/>
</dbReference>
<dbReference type="AlphaFoldDB" id="A0A4Z0GL20"/>
<dbReference type="InterPro" id="IPR053926">
    <property type="entry name" value="RecX_HTH_1st"/>
</dbReference>
<evidence type="ECO:0000313" key="10">
    <source>
        <dbReference type="Proteomes" id="UP000298347"/>
    </source>
</evidence>
<dbReference type="RefSeq" id="WP_135349692.1">
    <property type="nucleotide sequence ID" value="NZ_SRJD01000024.1"/>
</dbReference>